<evidence type="ECO:0008006" key="3">
    <source>
        <dbReference type="Google" id="ProtNLM"/>
    </source>
</evidence>
<evidence type="ECO:0000313" key="2">
    <source>
        <dbReference type="Proteomes" id="UP000245368"/>
    </source>
</evidence>
<gene>
    <name evidence="1" type="ORF">DKM44_14405</name>
</gene>
<dbReference type="Proteomes" id="UP000245368">
    <property type="component" value="Chromosome"/>
</dbReference>
<reference evidence="1 2" key="1">
    <citation type="submission" date="2018-05" db="EMBL/GenBank/DDBJ databases">
        <title>Complete Genome Sequence of Deinococcus sp. strain 17bor-2.</title>
        <authorList>
            <person name="Srinivasan S."/>
        </authorList>
    </citation>
    <scope>NUCLEOTIDE SEQUENCE [LARGE SCALE GENOMIC DNA]</scope>
    <source>
        <strain evidence="1 2">17bor-2</strain>
    </source>
</reference>
<sequence>MEDELLELDGGEGSQEQDPELSELIQAVEPIRGLIKSMDACESSPGVYSLDARMGGGQVEVRVMVQLDLLTVDFVAGYIPPTAENYATLLAQHQEGPWWFRIDDDTYKAVVIRMCNTHRRDLARLDQLMLEAWREYWSVQPLLEVLNGTFYRP</sequence>
<accession>A0A2Z3JGI4</accession>
<protein>
    <recommendedName>
        <fullName evidence="3">YbjN domain-containing protein</fullName>
    </recommendedName>
</protein>
<proteinExistence type="predicted"/>
<dbReference type="KEGG" id="dez:DKM44_14405"/>
<organism evidence="1 2">
    <name type="scientific">Deinococcus irradiatisoli</name>
    <dbReference type="NCBI Taxonomy" id="2202254"/>
    <lineage>
        <taxon>Bacteria</taxon>
        <taxon>Thermotogati</taxon>
        <taxon>Deinococcota</taxon>
        <taxon>Deinococci</taxon>
        <taxon>Deinococcales</taxon>
        <taxon>Deinococcaceae</taxon>
        <taxon>Deinococcus</taxon>
    </lineage>
</organism>
<name>A0A2Z3JGI4_9DEIO</name>
<dbReference type="EMBL" id="CP029494">
    <property type="protein sequence ID" value="AWN24273.1"/>
    <property type="molecule type" value="Genomic_DNA"/>
</dbReference>
<keyword evidence="2" id="KW-1185">Reference proteome</keyword>
<dbReference type="RefSeq" id="WP_109827998.1">
    <property type="nucleotide sequence ID" value="NZ_CP029494.1"/>
</dbReference>
<dbReference type="AlphaFoldDB" id="A0A2Z3JGI4"/>
<evidence type="ECO:0000313" key="1">
    <source>
        <dbReference type="EMBL" id="AWN24273.1"/>
    </source>
</evidence>